<dbReference type="Proteomes" id="UP001500133">
    <property type="component" value="Unassembled WGS sequence"/>
</dbReference>
<feature type="transmembrane region" description="Helical" evidence="1">
    <location>
        <begin position="69"/>
        <end position="91"/>
    </location>
</feature>
<dbReference type="RefSeq" id="WP_344701592.1">
    <property type="nucleotide sequence ID" value="NZ_BAAAZT010000013.1"/>
</dbReference>
<protein>
    <recommendedName>
        <fullName evidence="4">Transmembrane protein</fullName>
    </recommendedName>
</protein>
<evidence type="ECO:0000313" key="3">
    <source>
        <dbReference type="Proteomes" id="UP001500133"/>
    </source>
</evidence>
<feature type="transmembrane region" description="Helical" evidence="1">
    <location>
        <begin position="36"/>
        <end position="57"/>
    </location>
</feature>
<proteinExistence type="predicted"/>
<reference evidence="3" key="1">
    <citation type="journal article" date="2019" name="Int. J. Syst. Evol. Microbiol.">
        <title>The Global Catalogue of Microorganisms (GCM) 10K type strain sequencing project: providing services to taxonomists for standard genome sequencing and annotation.</title>
        <authorList>
            <consortium name="The Broad Institute Genomics Platform"/>
            <consortium name="The Broad Institute Genome Sequencing Center for Infectious Disease"/>
            <person name="Wu L."/>
            <person name="Ma J."/>
        </authorList>
    </citation>
    <scope>NUCLEOTIDE SEQUENCE [LARGE SCALE GENOMIC DNA]</scope>
    <source>
        <strain evidence="3">JCM 16914</strain>
    </source>
</reference>
<dbReference type="EMBL" id="BAAAZT010000013">
    <property type="protein sequence ID" value="GAA3895287.1"/>
    <property type="molecule type" value="Genomic_DNA"/>
</dbReference>
<gene>
    <name evidence="2" type="ORF">GCM10022228_02940</name>
</gene>
<keyword evidence="3" id="KW-1185">Reference proteome</keyword>
<evidence type="ECO:0000313" key="2">
    <source>
        <dbReference type="EMBL" id="GAA3895287.1"/>
    </source>
</evidence>
<keyword evidence="1" id="KW-0472">Membrane</keyword>
<feature type="transmembrane region" description="Helical" evidence="1">
    <location>
        <begin position="97"/>
        <end position="117"/>
    </location>
</feature>
<sequence length="119" mass="12790">MIKQTASPERISLGVGLCAIMLAALPRYIAGGHETRQTLVLLGAAAIAAVMAVQWRWLDKAGRQRLPRLLLRLAGLLALGLALVFSGYSLFGTAHSWAVSLSHGATLGLLLYAVTLWRR</sequence>
<feature type="transmembrane region" description="Helical" evidence="1">
    <location>
        <begin position="12"/>
        <end position="30"/>
    </location>
</feature>
<organism evidence="2 3">
    <name type="scientific">Halomonas cibimaris</name>
    <dbReference type="NCBI Taxonomy" id="657012"/>
    <lineage>
        <taxon>Bacteria</taxon>
        <taxon>Pseudomonadati</taxon>
        <taxon>Pseudomonadota</taxon>
        <taxon>Gammaproteobacteria</taxon>
        <taxon>Oceanospirillales</taxon>
        <taxon>Halomonadaceae</taxon>
        <taxon>Halomonas</taxon>
    </lineage>
</organism>
<name>A0ABP7L5D5_9GAMM</name>
<evidence type="ECO:0008006" key="4">
    <source>
        <dbReference type="Google" id="ProtNLM"/>
    </source>
</evidence>
<keyword evidence="1" id="KW-0812">Transmembrane</keyword>
<keyword evidence="1" id="KW-1133">Transmembrane helix</keyword>
<evidence type="ECO:0000256" key="1">
    <source>
        <dbReference type="SAM" id="Phobius"/>
    </source>
</evidence>
<comment type="caution">
    <text evidence="2">The sequence shown here is derived from an EMBL/GenBank/DDBJ whole genome shotgun (WGS) entry which is preliminary data.</text>
</comment>
<accession>A0ABP7L5D5</accession>